<gene>
    <name evidence="4" type="ORF">KFE25_000154</name>
</gene>
<dbReference type="Pfam" id="PF23352">
    <property type="entry name" value="IFT52_central"/>
    <property type="match status" value="1"/>
</dbReference>
<dbReference type="AlphaFoldDB" id="A0A8J6CAD8"/>
<dbReference type="GO" id="GO:0005814">
    <property type="term" value="C:centriole"/>
    <property type="evidence" value="ECO:0007669"/>
    <property type="project" value="TreeGrafter"/>
</dbReference>
<organism evidence="4 5">
    <name type="scientific">Diacronema lutheri</name>
    <name type="common">Unicellular marine alga</name>
    <name type="synonym">Monochrysis lutheri</name>
    <dbReference type="NCBI Taxonomy" id="2081491"/>
    <lineage>
        <taxon>Eukaryota</taxon>
        <taxon>Haptista</taxon>
        <taxon>Haptophyta</taxon>
        <taxon>Pavlovophyceae</taxon>
        <taxon>Pavlovales</taxon>
        <taxon>Pavlovaceae</taxon>
        <taxon>Diacronema</taxon>
    </lineage>
</organism>
<dbReference type="PANTHER" id="PTHR12969">
    <property type="entry name" value="NGD5/OSM-6/IFT52"/>
    <property type="match status" value="1"/>
</dbReference>
<dbReference type="Pfam" id="PF23355">
    <property type="entry name" value="IFT52_GIFT"/>
    <property type="match status" value="1"/>
</dbReference>
<feature type="domain" description="Intraflagellar transport protein 52 C-terminal" evidence="1">
    <location>
        <begin position="365"/>
        <end position="416"/>
    </location>
</feature>
<dbReference type="InterPro" id="IPR039975">
    <property type="entry name" value="IFT52"/>
</dbReference>
<evidence type="ECO:0000313" key="4">
    <source>
        <dbReference type="EMBL" id="KAG8463986.1"/>
    </source>
</evidence>
<dbReference type="GO" id="GO:0060271">
    <property type="term" value="P:cilium assembly"/>
    <property type="evidence" value="ECO:0007669"/>
    <property type="project" value="TreeGrafter"/>
</dbReference>
<dbReference type="InterPro" id="IPR055460">
    <property type="entry name" value="IFT52_central"/>
</dbReference>
<feature type="domain" description="IFT52 GIFT" evidence="3">
    <location>
        <begin position="8"/>
        <end position="258"/>
    </location>
</feature>
<accession>A0A8J6CAD8</accession>
<proteinExistence type="predicted"/>
<dbReference type="OMA" id="NWNVEQN"/>
<dbReference type="Proteomes" id="UP000751190">
    <property type="component" value="Unassembled WGS sequence"/>
</dbReference>
<keyword evidence="5" id="KW-1185">Reference proteome</keyword>
<protein>
    <recommendedName>
        <fullName evidence="6">Intraflagellar transport protein 52</fullName>
    </recommendedName>
</protein>
<dbReference type="EMBL" id="JAGTXO010000014">
    <property type="protein sequence ID" value="KAG8463986.1"/>
    <property type="molecule type" value="Genomic_DNA"/>
</dbReference>
<dbReference type="GO" id="GO:0042073">
    <property type="term" value="P:intraciliary transport"/>
    <property type="evidence" value="ECO:0007669"/>
    <property type="project" value="TreeGrafter"/>
</dbReference>
<dbReference type="GO" id="GO:0005929">
    <property type="term" value="C:cilium"/>
    <property type="evidence" value="ECO:0007669"/>
    <property type="project" value="TreeGrafter"/>
</dbReference>
<dbReference type="InterPro" id="IPR055458">
    <property type="entry name" value="IFT52_GIFT"/>
</dbReference>
<dbReference type="CDD" id="cd23683">
    <property type="entry name" value="IFT52_CTD"/>
    <property type="match status" value="1"/>
</dbReference>
<dbReference type="GO" id="GO:0030992">
    <property type="term" value="C:intraciliary transport particle B"/>
    <property type="evidence" value="ECO:0007669"/>
    <property type="project" value="TreeGrafter"/>
</dbReference>
<feature type="domain" description="IFT52 central" evidence="2">
    <location>
        <begin position="274"/>
        <end position="354"/>
    </location>
</feature>
<dbReference type="PANTHER" id="PTHR12969:SF7">
    <property type="entry name" value="INTRAFLAGELLAR TRANSPORT PROTEIN 52 HOMOLOG"/>
    <property type="match status" value="1"/>
</dbReference>
<dbReference type="OrthoDB" id="10259368at2759"/>
<dbReference type="Gene3D" id="6.10.250.2800">
    <property type="match status" value="1"/>
</dbReference>
<evidence type="ECO:0000259" key="2">
    <source>
        <dbReference type="Pfam" id="PF23352"/>
    </source>
</evidence>
<dbReference type="Pfam" id="PF21178">
    <property type="entry name" value="Itf52_C"/>
    <property type="match status" value="1"/>
</dbReference>
<reference evidence="4" key="1">
    <citation type="submission" date="2021-05" db="EMBL/GenBank/DDBJ databases">
        <title>The genome of the haptophyte Pavlova lutheri (Diacronema luteri, Pavlovales) - a model for lipid biosynthesis in eukaryotic algae.</title>
        <authorList>
            <person name="Hulatt C.J."/>
            <person name="Posewitz M.C."/>
        </authorList>
    </citation>
    <scope>NUCLEOTIDE SEQUENCE</scope>
    <source>
        <strain evidence="4">NIVA-4/92</strain>
    </source>
</reference>
<name>A0A8J6CAD8_DIALT</name>
<comment type="caution">
    <text evidence="4">The sequence shown here is derived from an EMBL/GenBank/DDBJ whole genome shotgun (WGS) entry which is preliminary data.</text>
</comment>
<evidence type="ECO:0000259" key="1">
    <source>
        <dbReference type="Pfam" id="PF21178"/>
    </source>
</evidence>
<evidence type="ECO:0000313" key="5">
    <source>
        <dbReference type="Proteomes" id="UP000751190"/>
    </source>
</evidence>
<dbReference type="InterPro" id="IPR048643">
    <property type="entry name" value="Itf52_C"/>
</dbReference>
<sequence>MAELAKGICFDCSKSEAYTPQAGLKQWRRKLQGLVKIFINKDAITLDRLREAACYVFVAPQERFAPEEFEAMRAYVAEGGALMFLLAEGGETRLGTNLNGFLEEYGIEVNADSVVRTVYHKYLHPKEVYISHGILNRGINVGAGKRLGKDAAVGALSASVSEPGPNANLAFAYPYGASLTVQKPAFAVLTSGHISYPLNRPICALHESRAGGRLCVLGSSHIFEDAWFDKDENGKLAEVLVKWLLRADGVEMDPLDSDEIEVAEHKHVPDTESLAQRVRCCLEDSEEVTKDFTTLFDESLFKFDTSLIPEAVQLYKQFEVKHEPLSLIPPEFETPLPPLQPAVFPPSIREPPPPALDLFDLDDHFASERVRLAHLTNKCSEDDLDYYIREAGAVLGVTGSLPPDRRDARYVLQHVFLQIVEWKKLNQEPEAMERFRKLNGVSK</sequence>
<evidence type="ECO:0008006" key="6">
    <source>
        <dbReference type="Google" id="ProtNLM"/>
    </source>
</evidence>
<evidence type="ECO:0000259" key="3">
    <source>
        <dbReference type="Pfam" id="PF23355"/>
    </source>
</evidence>